<comment type="caution">
    <text evidence="1">The sequence shown here is derived from an EMBL/GenBank/DDBJ whole genome shotgun (WGS) entry which is preliminary data.</text>
</comment>
<keyword evidence="2" id="KW-1185">Reference proteome</keyword>
<sequence length="391" mass="43704">MSNHTDHFYANLPVNKMALARLLIHSDMFKPVPADWQVIITDIKNSTAAVKAGQHENVNLIATGSIVAVLNIAFKANILVPFFFGGDGATFIVPPGMVSEVMKSLLKYRENTLQNFNLDLRAGIMAVDEIYKAGHQLQISRYSSSETFSIPIVLGDGLAHAEALIKGENYLLSTQDTSANEIDLSGMQCRWDKIEPPENSEEVVTLIVVVRQCEQQALVFSKVIQHLDQIYGTPEKRQPISIPKLIFKTSFNSLGKEVKHRLGKIRFWELLKSWLINMYGYIYFRTASGKKYLKQLVEMSDTLVIDGRINTVITGTSKQRLALLAALDKLELNGEILYGLYVSGESVMSCYVRDFEDEHVHFVDGAEGGYTNAAGVLKQKIRDRLTPTSDI</sequence>
<protein>
    <recommendedName>
        <fullName evidence="3">DUF3095 domain-containing protein</fullName>
    </recommendedName>
</protein>
<dbReference type="InterPro" id="IPR021445">
    <property type="entry name" value="DUF3095"/>
</dbReference>
<evidence type="ECO:0000313" key="1">
    <source>
        <dbReference type="EMBL" id="KIA95757.1"/>
    </source>
</evidence>
<evidence type="ECO:0000313" key="2">
    <source>
        <dbReference type="Proteomes" id="UP000031246"/>
    </source>
</evidence>
<name>A0A0C1FS68_9SPHI</name>
<dbReference type="RefSeq" id="WP_039472109.1">
    <property type="nucleotide sequence ID" value="NZ_JSYN01000004.1"/>
</dbReference>
<dbReference type="Pfam" id="PF11294">
    <property type="entry name" value="DUF3095"/>
    <property type="match status" value="1"/>
</dbReference>
<accession>A0A0C1FS68</accession>
<dbReference type="OrthoDB" id="5342145at2"/>
<reference evidence="1 2" key="1">
    <citation type="submission" date="2014-10" db="EMBL/GenBank/DDBJ databases">
        <title>Pedobacter Kyungheensis.</title>
        <authorList>
            <person name="Anderson B.M."/>
            <person name="Newman J.D."/>
        </authorList>
    </citation>
    <scope>NUCLEOTIDE SEQUENCE [LARGE SCALE GENOMIC DNA]</scope>
    <source>
        <strain evidence="1 2">KACC 16221</strain>
    </source>
</reference>
<proteinExistence type="predicted"/>
<organism evidence="1 2">
    <name type="scientific">Pedobacter kyungheensis</name>
    <dbReference type="NCBI Taxonomy" id="1069985"/>
    <lineage>
        <taxon>Bacteria</taxon>
        <taxon>Pseudomonadati</taxon>
        <taxon>Bacteroidota</taxon>
        <taxon>Sphingobacteriia</taxon>
        <taxon>Sphingobacteriales</taxon>
        <taxon>Sphingobacteriaceae</taxon>
        <taxon>Pedobacter</taxon>
    </lineage>
</organism>
<dbReference type="Proteomes" id="UP000031246">
    <property type="component" value="Unassembled WGS sequence"/>
</dbReference>
<evidence type="ECO:0008006" key="3">
    <source>
        <dbReference type="Google" id="ProtNLM"/>
    </source>
</evidence>
<gene>
    <name evidence="1" type="ORF">OC25_04145</name>
</gene>
<dbReference type="AlphaFoldDB" id="A0A0C1FS68"/>
<dbReference type="EMBL" id="JSYN01000004">
    <property type="protein sequence ID" value="KIA95757.1"/>
    <property type="molecule type" value="Genomic_DNA"/>
</dbReference>